<gene>
    <name evidence="2" type="ORF">HNR73_000380</name>
</gene>
<dbReference type="AlphaFoldDB" id="A0A841FFC6"/>
<evidence type="ECO:0000313" key="3">
    <source>
        <dbReference type="Proteomes" id="UP000548476"/>
    </source>
</evidence>
<name>A0A841FFC6_9ACTN</name>
<evidence type="ECO:0008006" key="4">
    <source>
        <dbReference type="Google" id="ProtNLM"/>
    </source>
</evidence>
<evidence type="ECO:0000256" key="1">
    <source>
        <dbReference type="SAM" id="SignalP"/>
    </source>
</evidence>
<keyword evidence="1" id="KW-0732">Signal</keyword>
<organism evidence="2 3">
    <name type="scientific">Phytomonospora endophytica</name>
    <dbReference type="NCBI Taxonomy" id="714109"/>
    <lineage>
        <taxon>Bacteria</taxon>
        <taxon>Bacillati</taxon>
        <taxon>Actinomycetota</taxon>
        <taxon>Actinomycetes</taxon>
        <taxon>Micromonosporales</taxon>
        <taxon>Micromonosporaceae</taxon>
        <taxon>Phytomonospora</taxon>
    </lineage>
</organism>
<proteinExistence type="predicted"/>
<dbReference type="Proteomes" id="UP000548476">
    <property type="component" value="Unassembled WGS sequence"/>
</dbReference>
<dbReference type="RefSeq" id="WP_184785422.1">
    <property type="nucleotide sequence ID" value="NZ_BONT01000039.1"/>
</dbReference>
<feature type="chain" id="PRO_5038864913" description="Ferritin-like domain-containing protein" evidence="1">
    <location>
        <begin position="30"/>
        <end position="152"/>
    </location>
</feature>
<protein>
    <recommendedName>
        <fullName evidence="4">Ferritin-like domain-containing protein</fullName>
    </recommendedName>
</protein>
<feature type="signal peptide" evidence="1">
    <location>
        <begin position="1"/>
        <end position="29"/>
    </location>
</feature>
<keyword evidence="3" id="KW-1185">Reference proteome</keyword>
<reference evidence="2 3" key="1">
    <citation type="submission" date="2020-08" db="EMBL/GenBank/DDBJ databases">
        <title>Genomic Encyclopedia of Type Strains, Phase IV (KMG-IV): sequencing the most valuable type-strain genomes for metagenomic binning, comparative biology and taxonomic classification.</title>
        <authorList>
            <person name="Goeker M."/>
        </authorList>
    </citation>
    <scope>NUCLEOTIDE SEQUENCE [LARGE SCALE GENOMIC DNA]</scope>
    <source>
        <strain evidence="2 3">YIM 65646</strain>
    </source>
</reference>
<comment type="caution">
    <text evidence="2">The sequence shown here is derived from an EMBL/GenBank/DDBJ whole genome shotgun (WGS) entry which is preliminary data.</text>
</comment>
<dbReference type="EMBL" id="JACHGT010000001">
    <property type="protein sequence ID" value="MBB6032538.1"/>
    <property type="molecule type" value="Genomic_DNA"/>
</dbReference>
<evidence type="ECO:0000313" key="2">
    <source>
        <dbReference type="EMBL" id="MBB6032538.1"/>
    </source>
</evidence>
<dbReference type="PROSITE" id="PS51257">
    <property type="entry name" value="PROKAR_LIPOPROTEIN"/>
    <property type="match status" value="1"/>
</dbReference>
<sequence length="152" mass="16005">MPVSPRRRGASRRAVLLGGLALFSAVSVACSPDVHVVEHFLDGALRTSRTMIARYDAVLPTVDGDRQALLTALRADHEAHASALALRIGAGASLITAAAFDAEPSVKELRKAESEAHKEAVDQCVASEEPQAARLLASIAASRAAHRELLHG</sequence>
<accession>A0A841FFC6</accession>